<feature type="region of interest" description="Disordered" evidence="1">
    <location>
        <begin position="666"/>
        <end position="711"/>
    </location>
</feature>
<feature type="region of interest" description="Disordered" evidence="1">
    <location>
        <begin position="34"/>
        <end position="120"/>
    </location>
</feature>
<feature type="compositionally biased region" description="Acidic residues" evidence="1">
    <location>
        <begin position="38"/>
        <end position="64"/>
    </location>
</feature>
<dbReference type="InterPro" id="IPR008930">
    <property type="entry name" value="Terpenoid_cyclase/PrenylTrfase"/>
</dbReference>
<keyword evidence="3" id="KW-1185">Reference proteome</keyword>
<evidence type="ECO:0000313" key="3">
    <source>
        <dbReference type="Proteomes" id="UP000306102"/>
    </source>
</evidence>
<name>A0A4S4E703_CAMSN</name>
<accession>A0A4S4E703</accession>
<dbReference type="Gene3D" id="1.50.10.20">
    <property type="match status" value="1"/>
</dbReference>
<dbReference type="STRING" id="542762.A0A4S4E703"/>
<dbReference type="GO" id="GO:0016866">
    <property type="term" value="F:intramolecular transferase activity"/>
    <property type="evidence" value="ECO:0007669"/>
    <property type="project" value="InterPro"/>
</dbReference>
<dbReference type="Proteomes" id="UP000306102">
    <property type="component" value="Unassembled WGS sequence"/>
</dbReference>
<dbReference type="SUPFAM" id="SSF48239">
    <property type="entry name" value="Terpenoid cyclases/Protein prenyltransferases"/>
    <property type="match status" value="2"/>
</dbReference>
<dbReference type="GO" id="GO:0005811">
    <property type="term" value="C:lipid droplet"/>
    <property type="evidence" value="ECO:0007669"/>
    <property type="project" value="InterPro"/>
</dbReference>
<sequence length="786" mass="85921">MAEYRFLALSSAIVAFIVNSYLISSIPLLFTPNACDSEVNDYDPDGSEVDEKVEGDESSSDESDFYSASEDNGDSPKNKQKLELPFSDDSEDDDYDPDAPDLSDQGKQESPSSDFTSDSEDFSVAFNDNISPCKDEPVPDELVSASLDQNKPCGVSNGERSKVGQRKKQSLNDELSYLLESGPGQGESALYQERDMNASMLCVVGYGYKEDLYYPHPMIQDILWDSLHKIGEPLLMQWPFYRLRKKALSMVMEHIHYEDENTQYVCLGPVNKVLNMICCWVDDPNSMANQLHLSRIKDYLWVAEDGMKMQGYNGSQLWDVAFAVQAILSTNLVDEYGSMLKKSHEFIKISQARMTAQAILASGTVTFQRVGGLSLPQIPVSDCTAEGLKATLMLSQMPSTRVGETIAVDQLYNAVNFILSHQSPMYESDQCYPLGYTQQSFQGHGIESSSGGGYGYEFDSNTQDVPTCIHHTTPVEVAGFMAHVPEEVSTVRQVHRADSMWDRPMAGVGRSFHLAEDAHLRRDGQHALQAVAEIRELLYQAFQLTHQGDRLHYGHYGVHTSAAAPDTSACSTLAPSTLAPATSAPSTSVTPPHTTPYISADSLDVLPTQHTGIPYVPDPDWTPPRYMHDVVTPSTQLPPPDSSTATMSTHDAVLTDISHVDAEAHIKPPPRARGKGRGFGRGGRRGRGRGAGKGRGRAPAADRDTVAPDDGVSQLSSIRSFATDRIRGSICSRGGVTLTGSTGYAFMIGGARYSGSLLQETEEGGPRSGLWDWGQVRALAGVMWSV</sequence>
<dbReference type="PANTHER" id="PTHR11764">
    <property type="entry name" value="TERPENE CYCLASE/MUTASE FAMILY MEMBER"/>
    <property type="match status" value="1"/>
</dbReference>
<feature type="compositionally biased region" description="Basic residues" evidence="1">
    <location>
        <begin position="668"/>
        <end position="696"/>
    </location>
</feature>
<dbReference type="AlphaFoldDB" id="A0A4S4E703"/>
<gene>
    <name evidence="2" type="ORF">TEA_021048</name>
</gene>
<dbReference type="PANTHER" id="PTHR11764:SF44">
    <property type="entry name" value="LANOSTEROL SYNTHASE"/>
    <property type="match status" value="1"/>
</dbReference>
<evidence type="ECO:0000313" key="2">
    <source>
        <dbReference type="EMBL" id="THG11808.1"/>
    </source>
</evidence>
<protein>
    <submittedName>
        <fullName evidence="2">Uncharacterized protein</fullName>
    </submittedName>
</protein>
<comment type="caution">
    <text evidence="2">The sequence shown here is derived from an EMBL/GenBank/DDBJ whole genome shotgun (WGS) entry which is preliminary data.</text>
</comment>
<dbReference type="GO" id="GO:0016104">
    <property type="term" value="P:triterpenoid biosynthetic process"/>
    <property type="evidence" value="ECO:0007669"/>
    <property type="project" value="InterPro"/>
</dbReference>
<dbReference type="EMBL" id="SDRB02007020">
    <property type="protein sequence ID" value="THG11808.1"/>
    <property type="molecule type" value="Genomic_DNA"/>
</dbReference>
<feature type="compositionally biased region" description="Acidic residues" evidence="1">
    <location>
        <begin position="86"/>
        <end position="101"/>
    </location>
</feature>
<feature type="region of interest" description="Disordered" evidence="1">
    <location>
        <begin position="145"/>
        <end position="168"/>
    </location>
</feature>
<reference evidence="2 3" key="1">
    <citation type="journal article" date="2018" name="Proc. Natl. Acad. Sci. U.S.A.">
        <title>Draft genome sequence of Camellia sinensis var. sinensis provides insights into the evolution of the tea genome and tea quality.</title>
        <authorList>
            <person name="Wei C."/>
            <person name="Yang H."/>
            <person name="Wang S."/>
            <person name="Zhao J."/>
            <person name="Liu C."/>
            <person name="Gao L."/>
            <person name="Xia E."/>
            <person name="Lu Y."/>
            <person name="Tai Y."/>
            <person name="She G."/>
            <person name="Sun J."/>
            <person name="Cao H."/>
            <person name="Tong W."/>
            <person name="Gao Q."/>
            <person name="Li Y."/>
            <person name="Deng W."/>
            <person name="Jiang X."/>
            <person name="Wang W."/>
            <person name="Chen Q."/>
            <person name="Zhang S."/>
            <person name="Li H."/>
            <person name="Wu J."/>
            <person name="Wang P."/>
            <person name="Li P."/>
            <person name="Shi C."/>
            <person name="Zheng F."/>
            <person name="Jian J."/>
            <person name="Huang B."/>
            <person name="Shan D."/>
            <person name="Shi M."/>
            <person name="Fang C."/>
            <person name="Yue Y."/>
            <person name="Li F."/>
            <person name="Li D."/>
            <person name="Wei S."/>
            <person name="Han B."/>
            <person name="Jiang C."/>
            <person name="Yin Y."/>
            <person name="Xia T."/>
            <person name="Zhang Z."/>
            <person name="Bennetzen J.L."/>
            <person name="Zhao S."/>
            <person name="Wan X."/>
        </authorList>
    </citation>
    <scope>NUCLEOTIDE SEQUENCE [LARGE SCALE GENOMIC DNA]</scope>
    <source>
        <strain evidence="3">cv. Shuchazao</strain>
        <tissue evidence="2">Leaf</tissue>
    </source>
</reference>
<organism evidence="2 3">
    <name type="scientific">Camellia sinensis var. sinensis</name>
    <name type="common">China tea</name>
    <dbReference type="NCBI Taxonomy" id="542762"/>
    <lineage>
        <taxon>Eukaryota</taxon>
        <taxon>Viridiplantae</taxon>
        <taxon>Streptophyta</taxon>
        <taxon>Embryophyta</taxon>
        <taxon>Tracheophyta</taxon>
        <taxon>Spermatophyta</taxon>
        <taxon>Magnoliopsida</taxon>
        <taxon>eudicotyledons</taxon>
        <taxon>Gunneridae</taxon>
        <taxon>Pentapetalae</taxon>
        <taxon>asterids</taxon>
        <taxon>Ericales</taxon>
        <taxon>Theaceae</taxon>
        <taxon>Camellia</taxon>
    </lineage>
</organism>
<evidence type="ECO:0000256" key="1">
    <source>
        <dbReference type="SAM" id="MobiDB-lite"/>
    </source>
</evidence>
<dbReference type="InterPro" id="IPR018333">
    <property type="entry name" value="Squalene_cyclase"/>
</dbReference>
<proteinExistence type="predicted"/>